<dbReference type="Gene3D" id="1.10.340.30">
    <property type="entry name" value="Hypothetical protein, domain 2"/>
    <property type="match status" value="1"/>
</dbReference>
<name>F7XNN4_METZD</name>
<dbReference type="GO" id="GO:0141016">
    <property type="term" value="F:G/T mismatch-specific thymine-DNA glycosylase activity"/>
    <property type="evidence" value="ECO:0007669"/>
    <property type="project" value="UniProtKB-EC"/>
</dbReference>
<dbReference type="InterPro" id="IPR023170">
    <property type="entry name" value="HhH_base_excis_C"/>
</dbReference>
<keyword evidence="10 13" id="KW-0456">Lyase</keyword>
<dbReference type="HAMAP" id="MF_00942">
    <property type="entry name" value="Nth"/>
    <property type="match status" value="1"/>
</dbReference>
<comment type="cofactor">
    <cofactor evidence="13">
        <name>[4Fe-4S] cluster</name>
        <dbReference type="ChEBI" id="CHEBI:49883"/>
    </cofactor>
    <text evidence="13">Binds 1 [4Fe-4S] cluster.</text>
</comment>
<dbReference type="PANTHER" id="PTHR43286:SF1">
    <property type="entry name" value="ENDONUCLEASE III-LIKE PROTEIN 1"/>
    <property type="match status" value="1"/>
</dbReference>
<dbReference type="GeneID" id="10821864"/>
<dbReference type="Gene3D" id="1.10.1670.10">
    <property type="entry name" value="Helix-hairpin-Helix base-excision DNA repair enzymes (C-terminal)"/>
    <property type="match status" value="1"/>
</dbReference>
<evidence type="ECO:0000256" key="7">
    <source>
        <dbReference type="ARBA" id="ARBA00023014"/>
    </source>
</evidence>
<dbReference type="Proteomes" id="UP000006622">
    <property type="component" value="Chromosome"/>
</dbReference>
<evidence type="ECO:0000313" key="16">
    <source>
        <dbReference type="Proteomes" id="UP000006622"/>
    </source>
</evidence>
<dbReference type="InterPro" id="IPR000445">
    <property type="entry name" value="HhH_motif"/>
</dbReference>
<keyword evidence="4 13" id="KW-0227">DNA damage</keyword>
<dbReference type="STRING" id="679901.Mzhil_0261"/>
<dbReference type="HOGENOM" id="CLU_012862_3_4_2"/>
<evidence type="ECO:0000256" key="10">
    <source>
        <dbReference type="ARBA" id="ARBA00023239"/>
    </source>
</evidence>
<dbReference type="GO" id="GO:0003677">
    <property type="term" value="F:DNA binding"/>
    <property type="evidence" value="ECO:0007669"/>
    <property type="project" value="UniProtKB-UniRule"/>
</dbReference>
<dbReference type="GO" id="GO:0051539">
    <property type="term" value="F:4 iron, 4 sulfur cluster binding"/>
    <property type="evidence" value="ECO:0007669"/>
    <property type="project" value="UniProtKB-UniRule"/>
</dbReference>
<comment type="catalytic activity">
    <reaction evidence="13">
        <text>2'-deoxyribonucleotide-(2'-deoxyribose 5'-phosphate)-2'-deoxyribonucleotide-DNA = a 3'-end 2'-deoxyribonucleotide-(2,3-dehydro-2,3-deoxyribose 5'-phosphate)-DNA + a 5'-end 5'-phospho-2'-deoxyribonucleoside-DNA + H(+)</text>
        <dbReference type="Rhea" id="RHEA:66592"/>
        <dbReference type="Rhea" id="RHEA-COMP:13180"/>
        <dbReference type="Rhea" id="RHEA-COMP:16897"/>
        <dbReference type="Rhea" id="RHEA-COMP:17067"/>
        <dbReference type="ChEBI" id="CHEBI:15378"/>
        <dbReference type="ChEBI" id="CHEBI:136412"/>
        <dbReference type="ChEBI" id="CHEBI:157695"/>
        <dbReference type="ChEBI" id="CHEBI:167181"/>
        <dbReference type="EC" id="4.2.99.18"/>
    </reaction>
</comment>
<dbReference type="EC" id="4.2.99.18" evidence="13"/>
<evidence type="ECO:0000256" key="1">
    <source>
        <dbReference type="ARBA" id="ARBA00008343"/>
    </source>
</evidence>
<evidence type="ECO:0000256" key="11">
    <source>
        <dbReference type="ARBA" id="ARBA00023295"/>
    </source>
</evidence>
<comment type="catalytic activity">
    <reaction evidence="12">
        <text>Hydrolyzes mismatched double-stranded DNA and polynucleotides, releasing free thymine.</text>
        <dbReference type="EC" id="3.2.2.29"/>
    </reaction>
</comment>
<keyword evidence="5 13" id="KW-0378">Hydrolase</keyword>
<gene>
    <name evidence="13" type="primary">nth</name>
    <name evidence="15" type="ordered locus">Mzhil_0261</name>
</gene>
<reference evidence="15 16" key="1">
    <citation type="submission" date="2010-07" db="EMBL/GenBank/DDBJ databases">
        <title>The complete genome of Methanosalsum zhilinae DSM 4017.</title>
        <authorList>
            <consortium name="US DOE Joint Genome Institute (JGI-PGF)"/>
            <person name="Lucas S."/>
            <person name="Copeland A."/>
            <person name="Lapidus A."/>
            <person name="Glavina del Rio T."/>
            <person name="Dalin E."/>
            <person name="Tice H."/>
            <person name="Bruce D."/>
            <person name="Goodwin L."/>
            <person name="Pitluck S."/>
            <person name="Kyrpides N."/>
            <person name="Mavromatis K."/>
            <person name="Ovchinnikova G."/>
            <person name="Daligault H."/>
            <person name="Detter J.C."/>
            <person name="Han C."/>
            <person name="Tapia R."/>
            <person name="Larimer F."/>
            <person name="Land M."/>
            <person name="Hauser L."/>
            <person name="Markowitz V."/>
            <person name="Cheng J.-F."/>
            <person name="Hugenholtz P."/>
            <person name="Woyke T."/>
            <person name="Wu D."/>
            <person name="Spring S."/>
            <person name="Schueler E."/>
            <person name="Brambilla E."/>
            <person name="Klenk H.-P."/>
            <person name="Eisen J.A."/>
        </authorList>
    </citation>
    <scope>NUCLEOTIDE SEQUENCE [LARGE SCALE GENOMIC DNA]</scope>
    <source>
        <strain evidence="16">DSM 4017 / NBRC 107636 / OCM 62 / WeN5</strain>
    </source>
</reference>
<dbReference type="InterPro" id="IPR004035">
    <property type="entry name" value="Endouclease-III_FeS-bd_BS"/>
</dbReference>
<dbReference type="Pfam" id="PF00633">
    <property type="entry name" value="HHH"/>
    <property type="match status" value="1"/>
</dbReference>
<evidence type="ECO:0000256" key="8">
    <source>
        <dbReference type="ARBA" id="ARBA00023125"/>
    </source>
</evidence>
<feature type="binding site" evidence="13">
    <location>
        <position position="183"/>
    </location>
    <ligand>
        <name>[4Fe-4S] cluster</name>
        <dbReference type="ChEBI" id="CHEBI:49883"/>
    </ligand>
</feature>
<evidence type="ECO:0000256" key="2">
    <source>
        <dbReference type="ARBA" id="ARBA00022485"/>
    </source>
</evidence>
<evidence type="ECO:0000256" key="12">
    <source>
        <dbReference type="ARBA" id="ARBA00052915"/>
    </source>
</evidence>
<evidence type="ECO:0000256" key="4">
    <source>
        <dbReference type="ARBA" id="ARBA00022763"/>
    </source>
</evidence>
<keyword evidence="8 13" id="KW-0238">DNA-binding</keyword>
<dbReference type="PROSITE" id="PS00764">
    <property type="entry name" value="ENDONUCLEASE_III_1"/>
    <property type="match status" value="1"/>
</dbReference>
<dbReference type="InterPro" id="IPR011257">
    <property type="entry name" value="DNA_glycosylase"/>
</dbReference>
<feature type="domain" description="HhH-GPD" evidence="14">
    <location>
        <begin position="34"/>
        <end position="181"/>
    </location>
</feature>
<keyword evidence="11 13" id="KW-0326">Glycosidase</keyword>
<protein>
    <recommendedName>
        <fullName evidence="13">Endonuclease III</fullName>
        <ecNumber evidence="13">4.2.99.18</ecNumber>
    </recommendedName>
    <alternativeName>
        <fullName evidence="13">DNA-(apurinic or apyrimidinic site) lyase</fullName>
    </alternativeName>
</protein>
<comment type="function">
    <text evidence="13">DNA repair enzyme that has both DNA N-glycosylase activity and AP-lyase activity. The DNA N-glycosylase activity releases various damaged pyrimidines from DNA by cleaving the N-glycosidic bond, leaving an AP (apurinic/apyrimidinic) site. The AP-lyase activity cleaves the phosphodiester bond 3' to the AP site by a beta-elimination, leaving a 3'-terminal unsaturated sugar and a product with a terminal 5'-phosphate.</text>
</comment>
<sequence>MDVEQIISDLRTLYPQNFFYLRHDPFYVLISTVLSHRTRDEITYRASSRLMDKFRSAQEMAEAEVSEIEELIKDVGFYRVKSRRVKEIAEILMYRYGGEVPDNCELLLELPGVGRKTANCVLLYAFSKETIAVDTHVHRISNRLGLVKSSTPDETEEKLKKILPRSSWKDINELFVQFGQNICRPVSPKCDICVLCNICPGLF</sequence>
<dbReference type="GO" id="GO:0006285">
    <property type="term" value="P:base-excision repair, AP site formation"/>
    <property type="evidence" value="ECO:0007669"/>
    <property type="project" value="TreeGrafter"/>
</dbReference>
<keyword evidence="2 13" id="KW-0004">4Fe-4S</keyword>
<dbReference type="InterPro" id="IPR005759">
    <property type="entry name" value="Nth"/>
</dbReference>
<dbReference type="KEGG" id="mzh:Mzhil_0261"/>
<accession>F7XNN4</accession>
<dbReference type="GO" id="GO:0000703">
    <property type="term" value="F:oxidized pyrimidine nucleobase lesion DNA N-glycosylase activity"/>
    <property type="evidence" value="ECO:0007669"/>
    <property type="project" value="TreeGrafter"/>
</dbReference>
<evidence type="ECO:0000259" key="14">
    <source>
        <dbReference type="SMART" id="SM00478"/>
    </source>
</evidence>
<comment type="similarity">
    <text evidence="1 13">Belongs to the Nth/MutY family.</text>
</comment>
<dbReference type="FunFam" id="1.10.340.30:FF:000001">
    <property type="entry name" value="Endonuclease III"/>
    <property type="match status" value="1"/>
</dbReference>
<evidence type="ECO:0000313" key="15">
    <source>
        <dbReference type="EMBL" id="AEH60138.1"/>
    </source>
</evidence>
<evidence type="ECO:0000256" key="13">
    <source>
        <dbReference type="HAMAP-Rule" id="MF_00942"/>
    </source>
</evidence>
<dbReference type="Pfam" id="PF00730">
    <property type="entry name" value="HhH-GPD"/>
    <property type="match status" value="1"/>
</dbReference>
<dbReference type="EMBL" id="CP002101">
    <property type="protein sequence ID" value="AEH60138.1"/>
    <property type="molecule type" value="Genomic_DNA"/>
</dbReference>
<feature type="binding site" evidence="13">
    <location>
        <position position="196"/>
    </location>
    <ligand>
        <name>[4Fe-4S] cluster</name>
        <dbReference type="ChEBI" id="CHEBI:49883"/>
    </ligand>
</feature>
<dbReference type="GO" id="GO:0140078">
    <property type="term" value="F:class I DNA-(apurinic or apyrimidinic site) endonuclease activity"/>
    <property type="evidence" value="ECO:0007669"/>
    <property type="project" value="UniProtKB-EC"/>
</dbReference>
<evidence type="ECO:0000256" key="9">
    <source>
        <dbReference type="ARBA" id="ARBA00023204"/>
    </source>
</evidence>
<dbReference type="OrthoDB" id="84708at2157"/>
<keyword evidence="16" id="KW-1185">Reference proteome</keyword>
<dbReference type="SUPFAM" id="SSF48150">
    <property type="entry name" value="DNA-glycosylase"/>
    <property type="match status" value="1"/>
</dbReference>
<dbReference type="GO" id="GO:0006289">
    <property type="term" value="P:nucleotide-excision repair"/>
    <property type="evidence" value="ECO:0007669"/>
    <property type="project" value="TreeGrafter"/>
</dbReference>
<evidence type="ECO:0000256" key="5">
    <source>
        <dbReference type="ARBA" id="ARBA00022801"/>
    </source>
</evidence>
<feature type="binding site" evidence="13">
    <location>
        <position position="190"/>
    </location>
    <ligand>
        <name>[4Fe-4S] cluster</name>
        <dbReference type="ChEBI" id="CHEBI:49883"/>
    </ligand>
</feature>
<dbReference type="CDD" id="cd00056">
    <property type="entry name" value="ENDO3c"/>
    <property type="match status" value="1"/>
</dbReference>
<proteinExistence type="inferred from homology"/>
<keyword evidence="7 13" id="KW-0411">Iron-sulfur</keyword>
<dbReference type="InterPro" id="IPR003265">
    <property type="entry name" value="HhH-GPD_domain"/>
</dbReference>
<dbReference type="InterPro" id="IPR004036">
    <property type="entry name" value="Endonuclease-III-like_CS2"/>
</dbReference>
<keyword evidence="3 13" id="KW-0479">Metal-binding</keyword>
<evidence type="ECO:0000256" key="3">
    <source>
        <dbReference type="ARBA" id="ARBA00022723"/>
    </source>
</evidence>
<evidence type="ECO:0000256" key="6">
    <source>
        <dbReference type="ARBA" id="ARBA00023004"/>
    </source>
</evidence>
<dbReference type="RefSeq" id="WP_013897577.1">
    <property type="nucleotide sequence ID" value="NC_015676.1"/>
</dbReference>
<dbReference type="GO" id="GO:0046872">
    <property type="term" value="F:metal ion binding"/>
    <property type="evidence" value="ECO:0007669"/>
    <property type="project" value="UniProtKB-KW"/>
</dbReference>
<dbReference type="PIRSF" id="PIRSF001435">
    <property type="entry name" value="Nth"/>
    <property type="match status" value="1"/>
</dbReference>
<keyword evidence="9 13" id="KW-0234">DNA repair</keyword>
<keyword evidence="6 13" id="KW-0408">Iron</keyword>
<dbReference type="PROSITE" id="PS01155">
    <property type="entry name" value="ENDONUCLEASE_III_2"/>
    <property type="match status" value="1"/>
</dbReference>
<dbReference type="SMART" id="SM00478">
    <property type="entry name" value="ENDO3c"/>
    <property type="match status" value="1"/>
</dbReference>
<dbReference type="AlphaFoldDB" id="F7XNN4"/>
<dbReference type="FunFam" id="1.10.1670.10:FF:000001">
    <property type="entry name" value="Endonuclease III"/>
    <property type="match status" value="1"/>
</dbReference>
<organism evidence="15 16">
    <name type="scientific">Methanosalsum zhilinae (strain DSM 4017 / NBRC 107636 / OCM 62 / WeN5)</name>
    <name type="common">Methanohalophilus zhilinae</name>
    <dbReference type="NCBI Taxonomy" id="679901"/>
    <lineage>
        <taxon>Archaea</taxon>
        <taxon>Methanobacteriati</taxon>
        <taxon>Methanobacteriota</taxon>
        <taxon>Stenosarchaea group</taxon>
        <taxon>Methanomicrobia</taxon>
        <taxon>Methanosarcinales</taxon>
        <taxon>Methanosarcinaceae</taxon>
        <taxon>Methanosalsum</taxon>
    </lineage>
</organism>
<dbReference type="PANTHER" id="PTHR43286">
    <property type="entry name" value="ENDONUCLEASE III-LIKE PROTEIN 1"/>
    <property type="match status" value="1"/>
</dbReference>